<feature type="domain" description="Cytochrome c" evidence="5">
    <location>
        <begin position="172"/>
        <end position="272"/>
    </location>
</feature>
<evidence type="ECO:0000256" key="3">
    <source>
        <dbReference type="PROSITE-ProRule" id="PRU00433"/>
    </source>
</evidence>
<dbReference type="InterPro" id="IPR009056">
    <property type="entry name" value="Cyt_c-like_dom"/>
</dbReference>
<dbReference type="PANTHER" id="PTHR35889:SF3">
    <property type="entry name" value="F-BOX DOMAIN-CONTAINING PROTEIN"/>
    <property type="match status" value="1"/>
</dbReference>
<feature type="transmembrane region" description="Helical" evidence="4">
    <location>
        <begin position="77"/>
        <end position="95"/>
    </location>
</feature>
<dbReference type="Pfam" id="PF13290">
    <property type="entry name" value="CHB_HEX_C_1"/>
    <property type="match status" value="1"/>
</dbReference>
<feature type="transmembrane region" description="Helical" evidence="4">
    <location>
        <begin position="7"/>
        <end position="27"/>
    </location>
</feature>
<comment type="caution">
    <text evidence="6">The sequence shown here is derived from an EMBL/GenBank/DDBJ whole genome shotgun (WGS) entry which is preliminary data.</text>
</comment>
<dbReference type="InterPro" id="IPR011429">
    <property type="entry name" value="Cyt_c_Planctomycete-type"/>
</dbReference>
<reference evidence="6 7" key="1">
    <citation type="submission" date="2023-08" db="EMBL/GenBank/DDBJ databases">
        <title>Draft genome sequence of Algoriphagus confluentis.</title>
        <authorList>
            <person name="Takatani N."/>
            <person name="Hosokawa M."/>
            <person name="Sawabe T."/>
        </authorList>
    </citation>
    <scope>NUCLEOTIDE SEQUENCE [LARGE SCALE GENOMIC DNA]</scope>
    <source>
        <strain evidence="6 7">NBRC 111222</strain>
    </source>
</reference>
<evidence type="ECO:0000256" key="4">
    <source>
        <dbReference type="SAM" id="Phobius"/>
    </source>
</evidence>
<keyword evidence="4" id="KW-1133">Transmembrane helix</keyword>
<keyword evidence="4" id="KW-0812">Transmembrane</keyword>
<evidence type="ECO:0000259" key="5">
    <source>
        <dbReference type="PROSITE" id="PS51007"/>
    </source>
</evidence>
<name>A0ABQ6PMH2_9BACT</name>
<proteinExistence type="predicted"/>
<dbReference type="PANTHER" id="PTHR35889">
    <property type="entry name" value="CYCLOINULO-OLIGOSACCHARIDE FRUCTANOTRANSFERASE-RELATED"/>
    <property type="match status" value="1"/>
</dbReference>
<evidence type="ECO:0000256" key="1">
    <source>
        <dbReference type="ARBA" id="ARBA00022723"/>
    </source>
</evidence>
<feature type="transmembrane region" description="Helical" evidence="4">
    <location>
        <begin position="107"/>
        <end position="125"/>
    </location>
</feature>
<dbReference type="RefSeq" id="WP_338223105.1">
    <property type="nucleotide sequence ID" value="NZ_BTPD01000003.1"/>
</dbReference>
<dbReference type="Pfam" id="PF07635">
    <property type="entry name" value="PSCyt1"/>
    <property type="match status" value="1"/>
</dbReference>
<gene>
    <name evidence="6" type="ORF">Aconfl_09860</name>
</gene>
<evidence type="ECO:0000256" key="2">
    <source>
        <dbReference type="ARBA" id="ARBA00023004"/>
    </source>
</evidence>
<accession>A0ABQ6PMH2</accession>
<feature type="transmembrane region" description="Helical" evidence="4">
    <location>
        <begin position="47"/>
        <end position="65"/>
    </location>
</feature>
<feature type="transmembrane region" description="Helical" evidence="4">
    <location>
        <begin position="132"/>
        <end position="152"/>
    </location>
</feature>
<evidence type="ECO:0000313" key="7">
    <source>
        <dbReference type="Proteomes" id="UP001338309"/>
    </source>
</evidence>
<keyword evidence="4" id="KW-0472">Membrane</keyword>
<keyword evidence="1 3" id="KW-0479">Metal-binding</keyword>
<keyword evidence="3" id="KW-0349">Heme</keyword>
<dbReference type="EMBL" id="BTPD01000003">
    <property type="protein sequence ID" value="GMQ28343.1"/>
    <property type="molecule type" value="Genomic_DNA"/>
</dbReference>
<dbReference type="InterPro" id="IPR032675">
    <property type="entry name" value="LRR_dom_sf"/>
</dbReference>
<protein>
    <submittedName>
        <fullName evidence="6">Chitobiase/beta-hexosaminidase C-terminal domain-containing protein</fullName>
    </submittedName>
</protein>
<evidence type="ECO:0000313" key="6">
    <source>
        <dbReference type="EMBL" id="GMQ28343.1"/>
    </source>
</evidence>
<keyword evidence="7" id="KW-1185">Reference proteome</keyword>
<dbReference type="Gene3D" id="3.80.10.10">
    <property type="entry name" value="Ribonuclease Inhibitor"/>
    <property type="match status" value="1"/>
</dbReference>
<dbReference type="PROSITE" id="PS51007">
    <property type="entry name" value="CYTC"/>
    <property type="match status" value="1"/>
</dbReference>
<dbReference type="InterPro" id="IPR059177">
    <property type="entry name" value="GH29D-like_dom"/>
</dbReference>
<keyword evidence="2 3" id="KW-0408">Iron</keyword>
<dbReference type="Proteomes" id="UP001338309">
    <property type="component" value="Unassembled WGS sequence"/>
</dbReference>
<organism evidence="6 7">
    <name type="scientific">Algoriphagus confluentis</name>
    <dbReference type="NCBI Taxonomy" id="1697556"/>
    <lineage>
        <taxon>Bacteria</taxon>
        <taxon>Pseudomonadati</taxon>
        <taxon>Bacteroidota</taxon>
        <taxon>Cytophagia</taxon>
        <taxon>Cytophagales</taxon>
        <taxon>Cyclobacteriaceae</taxon>
        <taxon>Algoriphagus</taxon>
    </lineage>
</organism>
<dbReference type="SUPFAM" id="SSF52047">
    <property type="entry name" value="RNI-like"/>
    <property type="match status" value="1"/>
</dbReference>
<sequence>MRQYSNAIYWLENLLFFWGGLTLILVIGGESLLVPAWVQVMGRLHPLILHFPLVILLLAVGVVWFGDINWRSQTKNLLLLGANLAGMTVVAGLILATEDYDGDSLNWHKWLGIISLFLSIGIYFLSKKSIKALKFSSSALAVILVMAGHFGANLTHGEDFLFEPLLAKETEEVTLQEAEVFAHMVQPILESKCVACHKEGKIKGELRLDLISGIQKGGKSGPFVVAGDPSASLFFKRIHLPLEDKEHMPPKNKTQLTEEEMEILEQWVTEGADFDQKVKDLASDTPLFQLASQRFSSETSYSFEAASPEKVEKLNNFFRKVKPIYPGSPALEVAYFGSSAFDPNSLNELKSVQNQIVKVNLNRMPLKGVNLDVLNGLSHLEELQLNFSEVSSSQLKKLEGNPSLRRLAISGNSLGPEILPVLESFLNLTHLYFWQSALTEEEQNQLSAALPGVAIDFGFDASQVVYQLNPPKIEYDQLMFEDEIKVTIKHPIPSVQIRYTLDQTEPDSLNSNLYSGPFSIDETSTIRTKAFAAEWIGSEEDQVVLFKKGKSPKSWNLITLPNPKYKANGASTLFDGIKGKANHTSGEWLGYSEQALELEIFLEENQSPKELKIGLLLHEGAYIFPPAEAEFWVGNIQGWKKLESHPLLVSEKIKEPRFDLLSQHLPEEDFDRIKVKLSPIQRLPFWHPGAGAKGWVFVDEIYLY</sequence>